<comment type="caution">
    <text evidence="1">The sequence shown here is derived from an EMBL/GenBank/DDBJ whole genome shotgun (WGS) entry which is preliminary data.</text>
</comment>
<keyword evidence="2" id="KW-1185">Reference proteome</keyword>
<evidence type="ECO:0000313" key="1">
    <source>
        <dbReference type="EMBL" id="MBP2001007.1"/>
    </source>
</evidence>
<protein>
    <submittedName>
        <fullName evidence="1">S-formylglutathione hydrolase FrmB</fullName>
    </submittedName>
</protein>
<dbReference type="PANTHER" id="PTHR48098:SF1">
    <property type="entry name" value="DIACYLGLYCEROL ACYLTRANSFERASE_MYCOLYLTRANSFERASE AG85A"/>
    <property type="match status" value="1"/>
</dbReference>
<sequence length="258" mass="29423">MALMQCKFHSQVLGLNTSMTVILPEPAGAQIGMPVHNRKGNLPTLYLLHGLSDDDSTWIRRSSIERYVAQMGIAVVMPQVFRSFYTDMAYGGKYWTFISEELPVIARSFFPLSEAREDQFVAGLSMGGYGAFKLALRHPDRYAAAASLSGSLEIEFIRDREPELYHQIFGDHAVLGTDNDLFYLLDQLGQAKKVPQLYQACGTEDFLYQSNTNFRDHARQYNLNLTYCEGSGEHNWEYWDTQIQEVLRWLPIRSVSTL</sequence>
<proteinExistence type="predicted"/>
<dbReference type="Proteomes" id="UP001519288">
    <property type="component" value="Unassembled WGS sequence"/>
</dbReference>
<dbReference type="PANTHER" id="PTHR48098">
    <property type="entry name" value="ENTEROCHELIN ESTERASE-RELATED"/>
    <property type="match status" value="1"/>
</dbReference>
<accession>A0ABS4JH14</accession>
<dbReference type="EMBL" id="JAGGLD010000003">
    <property type="protein sequence ID" value="MBP2001007.1"/>
    <property type="molecule type" value="Genomic_DNA"/>
</dbReference>
<dbReference type="InterPro" id="IPR000801">
    <property type="entry name" value="Esterase-like"/>
</dbReference>
<dbReference type="RefSeq" id="WP_209861655.1">
    <property type="nucleotide sequence ID" value="NZ_JAGGLD010000003.1"/>
</dbReference>
<dbReference type="InterPro" id="IPR029058">
    <property type="entry name" value="AB_hydrolase_fold"/>
</dbReference>
<keyword evidence="1" id="KW-0378">Hydrolase</keyword>
<evidence type="ECO:0000313" key="2">
    <source>
        <dbReference type="Proteomes" id="UP001519288"/>
    </source>
</evidence>
<name>A0ABS4JH14_9BACL</name>
<gene>
    <name evidence="1" type="ORF">J2Z69_002050</name>
</gene>
<reference evidence="1 2" key="1">
    <citation type="submission" date="2021-03" db="EMBL/GenBank/DDBJ databases">
        <title>Genomic Encyclopedia of Type Strains, Phase IV (KMG-IV): sequencing the most valuable type-strain genomes for metagenomic binning, comparative biology and taxonomic classification.</title>
        <authorList>
            <person name="Goeker M."/>
        </authorList>
    </citation>
    <scope>NUCLEOTIDE SEQUENCE [LARGE SCALE GENOMIC DNA]</scope>
    <source>
        <strain evidence="1 2">DSM 26806</strain>
    </source>
</reference>
<dbReference type="GO" id="GO:0016787">
    <property type="term" value="F:hydrolase activity"/>
    <property type="evidence" value="ECO:0007669"/>
    <property type="project" value="UniProtKB-KW"/>
</dbReference>
<dbReference type="InterPro" id="IPR050583">
    <property type="entry name" value="Mycobacterial_A85_antigen"/>
</dbReference>
<dbReference type="Pfam" id="PF00756">
    <property type="entry name" value="Esterase"/>
    <property type="match status" value="1"/>
</dbReference>
<dbReference type="Gene3D" id="3.40.50.1820">
    <property type="entry name" value="alpha/beta hydrolase"/>
    <property type="match status" value="1"/>
</dbReference>
<organism evidence="1 2">
    <name type="scientific">Paenibacillus shirakamiensis</name>
    <dbReference type="NCBI Taxonomy" id="1265935"/>
    <lineage>
        <taxon>Bacteria</taxon>
        <taxon>Bacillati</taxon>
        <taxon>Bacillota</taxon>
        <taxon>Bacilli</taxon>
        <taxon>Bacillales</taxon>
        <taxon>Paenibacillaceae</taxon>
        <taxon>Paenibacillus</taxon>
    </lineage>
</organism>
<dbReference type="SUPFAM" id="SSF53474">
    <property type="entry name" value="alpha/beta-Hydrolases"/>
    <property type="match status" value="1"/>
</dbReference>